<dbReference type="Proteomes" id="UP000252107">
    <property type="component" value="Unassembled WGS sequence"/>
</dbReference>
<dbReference type="EMBL" id="LXQD01000163">
    <property type="protein sequence ID" value="RCJ34748.1"/>
    <property type="molecule type" value="Genomic_DNA"/>
</dbReference>
<dbReference type="GO" id="GO:0005737">
    <property type="term" value="C:cytoplasm"/>
    <property type="evidence" value="ECO:0007669"/>
    <property type="project" value="TreeGrafter"/>
</dbReference>
<name>A0A367RDZ8_9NOSO</name>
<protein>
    <recommendedName>
        <fullName evidence="3">ATP-grasp domain-containing protein</fullName>
    </recommendedName>
</protein>
<dbReference type="PANTHER" id="PTHR21621:SF0">
    <property type="entry name" value="BETA-CITRYLGLUTAMATE SYNTHASE B-RELATED"/>
    <property type="match status" value="1"/>
</dbReference>
<dbReference type="GO" id="GO:0018169">
    <property type="term" value="F:ribosomal S6-glutamic acid ligase activity"/>
    <property type="evidence" value="ECO:0007669"/>
    <property type="project" value="TreeGrafter"/>
</dbReference>
<evidence type="ECO:0000313" key="2">
    <source>
        <dbReference type="Proteomes" id="UP000252107"/>
    </source>
</evidence>
<dbReference type="GO" id="GO:0009432">
    <property type="term" value="P:SOS response"/>
    <property type="evidence" value="ECO:0007669"/>
    <property type="project" value="TreeGrafter"/>
</dbReference>
<evidence type="ECO:0008006" key="3">
    <source>
        <dbReference type="Google" id="ProtNLM"/>
    </source>
</evidence>
<organism evidence="1 2">
    <name type="scientific">Nostoc minutum NIES-26</name>
    <dbReference type="NCBI Taxonomy" id="1844469"/>
    <lineage>
        <taxon>Bacteria</taxon>
        <taxon>Bacillati</taxon>
        <taxon>Cyanobacteriota</taxon>
        <taxon>Cyanophyceae</taxon>
        <taxon>Nostocales</taxon>
        <taxon>Nostocaceae</taxon>
        <taxon>Nostoc</taxon>
    </lineage>
</organism>
<sequence>MIYAIGLDSDRTFCHFVSQATRRGIQVQAINLRAVVLEGDWHLTLPDDGCSYISVAGEKYQLDPQGSYYCRIIDLSSVQSDFSLAMRWRGLMTALTAWLEYIPGTVINRPGGRCDNFSKPLHEYCLQYSGFQVPASITSSNAEKLAAFAAESATIVKTTSGIRADSRLVQPEEFIDFHPSQGPVHLQRYIAGVDVRAHVVGNSIHAELIRCLEVDYRQSFEDADCAAFQLPESLCQQIVDATAAFGLKFAGWDFKVTDDNQFWCLEVNPMPGYDGYDKRADGQITDSLLALLMNGDAAENDARVFSVQSKSIYPSQPQEIFTEEILVAEILTKAQCERVWAGIHDLKQFWIQRGKANFFTLGAASYLDFSELADINNDYYQRAKKYNLILQQNFSWLYQLIQDAIEQNLKASTKYTESFAIPGFHIWQFPAIFTKPTASVHFDLQYQNLKWQDVNKVDFTRSISFTLPIKLPHCGGGLNVWHLKYEEFVDAYNRGLVTQVEEMQSSRKQTFHAYEAGKIVIHSGHSLHQIAPVEQVYMDDERITLQGHGIYCDGEWQLYW</sequence>
<reference evidence="1" key="1">
    <citation type="submission" date="2016-04" db="EMBL/GenBank/DDBJ databases">
        <authorList>
            <person name="Tabuchi Yagui T.R."/>
        </authorList>
    </citation>
    <scope>NUCLEOTIDE SEQUENCE [LARGE SCALE GENOMIC DNA]</scope>
    <source>
        <strain evidence="1">NIES-26</strain>
    </source>
</reference>
<dbReference type="PANTHER" id="PTHR21621">
    <property type="entry name" value="RIBOSOMAL PROTEIN S6 MODIFICATION PROTEIN"/>
    <property type="match status" value="1"/>
</dbReference>
<accession>A0A367RDZ8</accession>
<evidence type="ECO:0000313" key="1">
    <source>
        <dbReference type="EMBL" id="RCJ34748.1"/>
    </source>
</evidence>
<dbReference type="AlphaFoldDB" id="A0A367RDZ8"/>
<proteinExistence type="predicted"/>
<comment type="caution">
    <text evidence="1">The sequence shown here is derived from an EMBL/GenBank/DDBJ whole genome shotgun (WGS) entry which is preliminary data.</text>
</comment>
<gene>
    <name evidence="1" type="ORF">A6770_16940</name>
</gene>
<dbReference type="Gene3D" id="3.30.470.20">
    <property type="entry name" value="ATP-grasp fold, B domain"/>
    <property type="match status" value="1"/>
</dbReference>
<dbReference type="SUPFAM" id="SSF56059">
    <property type="entry name" value="Glutathione synthetase ATP-binding domain-like"/>
    <property type="match status" value="1"/>
</dbReference>
<keyword evidence="2" id="KW-1185">Reference proteome</keyword>